<organism evidence="2 3">
    <name type="scientific">Adiantum capillus-veneris</name>
    <name type="common">Maidenhair fern</name>
    <dbReference type="NCBI Taxonomy" id="13818"/>
    <lineage>
        <taxon>Eukaryota</taxon>
        <taxon>Viridiplantae</taxon>
        <taxon>Streptophyta</taxon>
        <taxon>Embryophyta</taxon>
        <taxon>Tracheophyta</taxon>
        <taxon>Polypodiopsida</taxon>
        <taxon>Polypodiidae</taxon>
        <taxon>Polypodiales</taxon>
        <taxon>Pteridineae</taxon>
        <taxon>Pteridaceae</taxon>
        <taxon>Vittarioideae</taxon>
        <taxon>Adiantum</taxon>
    </lineage>
</organism>
<dbReference type="EMBL" id="JABFUD020000021">
    <property type="protein sequence ID" value="KAI5063738.1"/>
    <property type="molecule type" value="Genomic_DNA"/>
</dbReference>
<dbReference type="Proteomes" id="UP000886520">
    <property type="component" value="Chromosome 21"/>
</dbReference>
<feature type="compositionally biased region" description="Basic and acidic residues" evidence="1">
    <location>
        <begin position="38"/>
        <end position="49"/>
    </location>
</feature>
<protein>
    <submittedName>
        <fullName evidence="2">Uncharacterized protein</fullName>
    </submittedName>
</protein>
<keyword evidence="3" id="KW-1185">Reference proteome</keyword>
<evidence type="ECO:0000313" key="2">
    <source>
        <dbReference type="EMBL" id="KAI5063738.1"/>
    </source>
</evidence>
<evidence type="ECO:0000313" key="3">
    <source>
        <dbReference type="Proteomes" id="UP000886520"/>
    </source>
</evidence>
<sequence>MEEGEVTEAVEEVEAMGGANLEGVVGGADGEGVFEGGGDAKEGGVGEGDVGRRRAIDRVEVVGVVEQRVPDHVVQVEGEAARAACARLSLLALALACLQCR</sequence>
<comment type="caution">
    <text evidence="2">The sequence shown here is derived from an EMBL/GenBank/DDBJ whole genome shotgun (WGS) entry which is preliminary data.</text>
</comment>
<accession>A0A9D4UA08</accession>
<proteinExistence type="predicted"/>
<reference evidence="2" key="1">
    <citation type="submission" date="2021-01" db="EMBL/GenBank/DDBJ databases">
        <title>Adiantum capillus-veneris genome.</title>
        <authorList>
            <person name="Fang Y."/>
            <person name="Liao Q."/>
        </authorList>
    </citation>
    <scope>NUCLEOTIDE SEQUENCE</scope>
    <source>
        <strain evidence="2">H3</strain>
        <tissue evidence="2">Leaf</tissue>
    </source>
</reference>
<feature type="compositionally biased region" description="Gly residues" evidence="1">
    <location>
        <begin position="24"/>
        <end position="37"/>
    </location>
</feature>
<name>A0A9D4UA08_ADICA</name>
<gene>
    <name evidence="2" type="ORF">GOP47_0022285</name>
</gene>
<evidence type="ECO:0000256" key="1">
    <source>
        <dbReference type="SAM" id="MobiDB-lite"/>
    </source>
</evidence>
<feature type="region of interest" description="Disordered" evidence="1">
    <location>
        <begin position="21"/>
        <end position="49"/>
    </location>
</feature>
<dbReference type="AlphaFoldDB" id="A0A9D4UA08"/>